<dbReference type="PANTHER" id="PTHR43544:SF35">
    <property type="entry name" value="C-FACTOR-RELATED"/>
    <property type="match status" value="1"/>
</dbReference>
<dbReference type="InterPro" id="IPR051468">
    <property type="entry name" value="Fungal_SecMetab_SDRs"/>
</dbReference>
<proteinExistence type="inferred from homology"/>
<dbReference type="EMBL" id="BTSY01000007">
    <property type="protein sequence ID" value="GMT35551.1"/>
    <property type="molecule type" value="Genomic_DNA"/>
</dbReference>
<dbReference type="InterPro" id="IPR036291">
    <property type="entry name" value="NAD(P)-bd_dom_sf"/>
</dbReference>
<dbReference type="GO" id="GO:0005737">
    <property type="term" value="C:cytoplasm"/>
    <property type="evidence" value="ECO:0007669"/>
    <property type="project" value="TreeGrafter"/>
</dbReference>
<evidence type="ECO:0000256" key="1">
    <source>
        <dbReference type="RuleBase" id="RU000363"/>
    </source>
</evidence>
<protein>
    <recommendedName>
        <fullName evidence="4">Dehydrogenase</fullName>
    </recommendedName>
</protein>
<sequence length="250" mass="26791">CKFRKTEIMVKSIVLTGANRGIGLGLVKELLKNPEVGKIFATTRNPSKSPELQALSDPRVVIVEMDADSDSSIANAAAQVAKTVGANGIDILINNAGVLIPVDINAPINRKDAKMNFDVNCVSTMAVTLGFRDLLKAGAKKAGHSQIVNLSSILGSISQTWGAVAPRHFTAYNMSKAAANMFTKTLSMEWKADGIRATSIHPGWVQTDMGGGDATLTVEQSTSDMARTIMKFGEANNGGFYDWKFESIPW</sequence>
<dbReference type="PANTHER" id="PTHR43544">
    <property type="entry name" value="SHORT-CHAIN DEHYDROGENASE/REDUCTASE"/>
    <property type="match status" value="1"/>
</dbReference>
<evidence type="ECO:0000313" key="3">
    <source>
        <dbReference type="Proteomes" id="UP001432322"/>
    </source>
</evidence>
<dbReference type="AlphaFoldDB" id="A0AAV5WTD6"/>
<evidence type="ECO:0008006" key="4">
    <source>
        <dbReference type="Google" id="ProtNLM"/>
    </source>
</evidence>
<evidence type="ECO:0000313" key="2">
    <source>
        <dbReference type="EMBL" id="GMT35551.1"/>
    </source>
</evidence>
<organism evidence="2 3">
    <name type="scientific">Pristionchus fissidentatus</name>
    <dbReference type="NCBI Taxonomy" id="1538716"/>
    <lineage>
        <taxon>Eukaryota</taxon>
        <taxon>Metazoa</taxon>
        <taxon>Ecdysozoa</taxon>
        <taxon>Nematoda</taxon>
        <taxon>Chromadorea</taxon>
        <taxon>Rhabditida</taxon>
        <taxon>Rhabditina</taxon>
        <taxon>Diplogasteromorpha</taxon>
        <taxon>Diplogasteroidea</taxon>
        <taxon>Neodiplogasteridae</taxon>
        <taxon>Pristionchus</taxon>
    </lineage>
</organism>
<feature type="non-terminal residue" evidence="2">
    <location>
        <position position="1"/>
    </location>
</feature>
<dbReference type="PRINTS" id="PR00080">
    <property type="entry name" value="SDRFAMILY"/>
</dbReference>
<dbReference type="SUPFAM" id="SSF51735">
    <property type="entry name" value="NAD(P)-binding Rossmann-fold domains"/>
    <property type="match status" value="1"/>
</dbReference>
<dbReference type="Pfam" id="PF00106">
    <property type="entry name" value="adh_short"/>
    <property type="match status" value="1"/>
</dbReference>
<keyword evidence="3" id="KW-1185">Reference proteome</keyword>
<dbReference type="PRINTS" id="PR00081">
    <property type="entry name" value="GDHRDH"/>
</dbReference>
<dbReference type="Gene3D" id="3.40.50.720">
    <property type="entry name" value="NAD(P)-binding Rossmann-like Domain"/>
    <property type="match status" value="1"/>
</dbReference>
<gene>
    <name evidence="2" type="ORF">PFISCL1PPCAC_26848</name>
</gene>
<dbReference type="GO" id="GO:0016491">
    <property type="term" value="F:oxidoreductase activity"/>
    <property type="evidence" value="ECO:0007669"/>
    <property type="project" value="TreeGrafter"/>
</dbReference>
<dbReference type="CDD" id="cd05325">
    <property type="entry name" value="carb_red_sniffer_like_SDR_c"/>
    <property type="match status" value="1"/>
</dbReference>
<accession>A0AAV5WTD6</accession>
<dbReference type="Proteomes" id="UP001432322">
    <property type="component" value="Unassembled WGS sequence"/>
</dbReference>
<name>A0AAV5WTD6_9BILA</name>
<comment type="caution">
    <text evidence="2">The sequence shown here is derived from an EMBL/GenBank/DDBJ whole genome shotgun (WGS) entry which is preliminary data.</text>
</comment>
<reference evidence="2" key="1">
    <citation type="submission" date="2023-10" db="EMBL/GenBank/DDBJ databases">
        <title>Genome assembly of Pristionchus species.</title>
        <authorList>
            <person name="Yoshida K."/>
            <person name="Sommer R.J."/>
        </authorList>
    </citation>
    <scope>NUCLEOTIDE SEQUENCE</scope>
    <source>
        <strain evidence="2">RS5133</strain>
    </source>
</reference>
<dbReference type="InterPro" id="IPR002347">
    <property type="entry name" value="SDR_fam"/>
</dbReference>
<comment type="similarity">
    <text evidence="1">Belongs to the short-chain dehydrogenases/reductases (SDR) family.</text>
</comment>